<dbReference type="EMBL" id="JABZGR010000016">
    <property type="protein sequence ID" value="MBF0970577.1"/>
    <property type="molecule type" value="Genomic_DNA"/>
</dbReference>
<accession>A0A929RWG8</accession>
<evidence type="ECO:0000313" key="2">
    <source>
        <dbReference type="Proteomes" id="UP000704068"/>
    </source>
</evidence>
<protein>
    <submittedName>
        <fullName evidence="1">Uncharacterized protein</fullName>
    </submittedName>
</protein>
<dbReference type="AlphaFoldDB" id="A0A929RWG8"/>
<gene>
    <name evidence="1" type="ORF">HXK21_05995</name>
</gene>
<reference evidence="1" key="1">
    <citation type="submission" date="2020-04" db="EMBL/GenBank/DDBJ databases">
        <title>Deep metagenomics examines the oral microbiome during advanced dental caries in children, revealing novel taxa and co-occurrences with host molecules.</title>
        <authorList>
            <person name="Baker J.L."/>
            <person name="Morton J.T."/>
            <person name="Dinis M."/>
            <person name="Alvarez R."/>
            <person name="Tran N.C."/>
            <person name="Knight R."/>
            <person name="Edlund A."/>
        </authorList>
    </citation>
    <scope>NUCLEOTIDE SEQUENCE</scope>
    <source>
        <strain evidence="1">JCVI_34_bin.1</strain>
    </source>
</reference>
<comment type="caution">
    <text evidence="1">The sequence shown here is derived from an EMBL/GenBank/DDBJ whole genome shotgun (WGS) entry which is preliminary data.</text>
</comment>
<name>A0A929RWG8_9BACT</name>
<sequence>MNSLALRDRHLAHPRCERSLRCGQSVGNGWGGSVRPSPIIEGCVACVTALSGVML</sequence>
<organism evidence="1 2">
    <name type="scientific">Alloprevotella tannerae</name>
    <dbReference type="NCBI Taxonomy" id="76122"/>
    <lineage>
        <taxon>Bacteria</taxon>
        <taxon>Pseudomonadati</taxon>
        <taxon>Bacteroidota</taxon>
        <taxon>Bacteroidia</taxon>
        <taxon>Bacteroidales</taxon>
        <taxon>Prevotellaceae</taxon>
        <taxon>Alloprevotella</taxon>
    </lineage>
</organism>
<proteinExistence type="predicted"/>
<dbReference type="Proteomes" id="UP000704068">
    <property type="component" value="Unassembled WGS sequence"/>
</dbReference>
<dbReference type="RefSeq" id="WP_303764095.1">
    <property type="nucleotide sequence ID" value="NZ_JABZGR010000016.1"/>
</dbReference>
<evidence type="ECO:0000313" key="1">
    <source>
        <dbReference type="EMBL" id="MBF0970577.1"/>
    </source>
</evidence>